<gene>
    <name evidence="2" type="ORF">RRG08_032909</name>
</gene>
<protein>
    <submittedName>
        <fullName evidence="2">Uncharacterized protein</fullName>
    </submittedName>
</protein>
<sequence length="105" mass="11976">MQSLKHKINPSLRDTRGLKQSTSVTDAMKLKFEKPTPARAGDKSRVPGQLSCPGVQTRAIYRVERPYQMMKFASHPLENAQMLPRFVTSFVYLKHGRRCSSKQPD</sequence>
<dbReference type="EMBL" id="JAWDGP010002535">
    <property type="protein sequence ID" value="KAK3782157.1"/>
    <property type="molecule type" value="Genomic_DNA"/>
</dbReference>
<name>A0AAE1A8H8_9GAST</name>
<organism evidence="2 3">
    <name type="scientific">Elysia crispata</name>
    <name type="common">lettuce slug</name>
    <dbReference type="NCBI Taxonomy" id="231223"/>
    <lineage>
        <taxon>Eukaryota</taxon>
        <taxon>Metazoa</taxon>
        <taxon>Spiralia</taxon>
        <taxon>Lophotrochozoa</taxon>
        <taxon>Mollusca</taxon>
        <taxon>Gastropoda</taxon>
        <taxon>Heterobranchia</taxon>
        <taxon>Euthyneura</taxon>
        <taxon>Panpulmonata</taxon>
        <taxon>Sacoglossa</taxon>
        <taxon>Placobranchoidea</taxon>
        <taxon>Plakobranchidae</taxon>
        <taxon>Elysia</taxon>
    </lineage>
</organism>
<keyword evidence="3" id="KW-1185">Reference proteome</keyword>
<dbReference type="AlphaFoldDB" id="A0AAE1A8H8"/>
<evidence type="ECO:0000313" key="3">
    <source>
        <dbReference type="Proteomes" id="UP001283361"/>
    </source>
</evidence>
<proteinExistence type="predicted"/>
<comment type="caution">
    <text evidence="2">The sequence shown here is derived from an EMBL/GenBank/DDBJ whole genome shotgun (WGS) entry which is preliminary data.</text>
</comment>
<evidence type="ECO:0000256" key="1">
    <source>
        <dbReference type="SAM" id="MobiDB-lite"/>
    </source>
</evidence>
<reference evidence="2" key="1">
    <citation type="journal article" date="2023" name="G3 (Bethesda)">
        <title>A reference genome for the long-term kleptoplast-retaining sea slug Elysia crispata morphotype clarki.</title>
        <authorList>
            <person name="Eastman K.E."/>
            <person name="Pendleton A.L."/>
            <person name="Shaikh M.A."/>
            <person name="Suttiyut T."/>
            <person name="Ogas R."/>
            <person name="Tomko P."/>
            <person name="Gavelis G."/>
            <person name="Widhalm J.R."/>
            <person name="Wisecaver J.H."/>
        </authorList>
    </citation>
    <scope>NUCLEOTIDE SEQUENCE</scope>
    <source>
        <strain evidence="2">ECLA1</strain>
    </source>
</reference>
<dbReference type="Proteomes" id="UP001283361">
    <property type="component" value="Unassembled WGS sequence"/>
</dbReference>
<accession>A0AAE1A8H8</accession>
<feature type="region of interest" description="Disordered" evidence="1">
    <location>
        <begin position="1"/>
        <end position="24"/>
    </location>
</feature>
<evidence type="ECO:0000313" key="2">
    <source>
        <dbReference type="EMBL" id="KAK3782157.1"/>
    </source>
</evidence>